<evidence type="ECO:0000259" key="10">
    <source>
        <dbReference type="PROSITE" id="PS50157"/>
    </source>
</evidence>
<evidence type="ECO:0000256" key="8">
    <source>
        <dbReference type="PROSITE-ProRule" id="PRU00042"/>
    </source>
</evidence>
<evidence type="ECO:0000313" key="11">
    <source>
        <dbReference type="EMBL" id="NXD46676.1"/>
    </source>
</evidence>
<evidence type="ECO:0000256" key="7">
    <source>
        <dbReference type="ARBA" id="ARBA00023242"/>
    </source>
</evidence>
<evidence type="ECO:0000256" key="9">
    <source>
        <dbReference type="SAM" id="MobiDB-lite"/>
    </source>
</evidence>
<comment type="subcellular location">
    <subcellularLocation>
        <location evidence="1">Nucleus</location>
    </subcellularLocation>
</comment>
<keyword evidence="3" id="KW-0677">Repeat</keyword>
<evidence type="ECO:0000256" key="6">
    <source>
        <dbReference type="ARBA" id="ARBA00023125"/>
    </source>
</evidence>
<dbReference type="EMBL" id="WBNE01000582">
    <property type="protein sequence ID" value="NXD46676.1"/>
    <property type="molecule type" value="Genomic_DNA"/>
</dbReference>
<keyword evidence="5" id="KW-0862">Zinc</keyword>
<dbReference type="InterPro" id="IPR036236">
    <property type="entry name" value="Znf_C2H2_sf"/>
</dbReference>
<feature type="region of interest" description="Disordered" evidence="9">
    <location>
        <begin position="52"/>
        <end position="110"/>
    </location>
</feature>
<name>A0A851W0E1_9PASS</name>
<evidence type="ECO:0000313" key="12">
    <source>
        <dbReference type="Proteomes" id="UP000659062"/>
    </source>
</evidence>
<dbReference type="GO" id="GO:0000981">
    <property type="term" value="F:DNA-binding transcription factor activity, RNA polymerase II-specific"/>
    <property type="evidence" value="ECO:0007669"/>
    <property type="project" value="TreeGrafter"/>
</dbReference>
<keyword evidence="12" id="KW-1185">Reference proteome</keyword>
<evidence type="ECO:0000256" key="3">
    <source>
        <dbReference type="ARBA" id="ARBA00022737"/>
    </source>
</evidence>
<dbReference type="AlphaFoldDB" id="A0A851W0E1"/>
<evidence type="ECO:0000256" key="2">
    <source>
        <dbReference type="ARBA" id="ARBA00022723"/>
    </source>
</evidence>
<keyword evidence="7" id="KW-0539">Nucleus</keyword>
<keyword evidence="4 8" id="KW-0863">Zinc-finger</keyword>
<dbReference type="GO" id="GO:0000977">
    <property type="term" value="F:RNA polymerase II transcription regulatory region sequence-specific DNA binding"/>
    <property type="evidence" value="ECO:0007669"/>
    <property type="project" value="TreeGrafter"/>
</dbReference>
<keyword evidence="2" id="KW-0479">Metal-binding</keyword>
<proteinExistence type="predicted"/>
<evidence type="ECO:0000256" key="5">
    <source>
        <dbReference type="ARBA" id="ARBA00022833"/>
    </source>
</evidence>
<sequence>FAWSSHLDRHMRTHVTTRDTTRVTTVTAGDEEGVQAAQEPPPALQRCADCGKGLSQQTAPRRFEHKATQTPLGGTGPAPRPHGRKRRGKCCSSSSGLLTHRHKHPQPCPERPRRFGCGTAQPGQPQACPECGKGFSSPAGLQRHRRLHRGKKPYQCGLCGKGFS</sequence>
<dbReference type="FunFam" id="3.30.160.60:FF:000340">
    <property type="entry name" value="zinc finger protein 473 isoform X1"/>
    <property type="match status" value="1"/>
</dbReference>
<dbReference type="GO" id="GO:0008270">
    <property type="term" value="F:zinc ion binding"/>
    <property type="evidence" value="ECO:0007669"/>
    <property type="project" value="UniProtKB-KW"/>
</dbReference>
<comment type="caution">
    <text evidence="11">The sequence shown here is derived from an EMBL/GenBank/DDBJ whole genome shotgun (WGS) entry which is preliminary data.</text>
</comment>
<feature type="domain" description="C2H2-type" evidence="10">
    <location>
        <begin position="126"/>
        <end position="153"/>
    </location>
</feature>
<evidence type="ECO:0000256" key="4">
    <source>
        <dbReference type="ARBA" id="ARBA00022771"/>
    </source>
</evidence>
<gene>
    <name evidence="11" type="primary">Zscan21</name>
    <name evidence="11" type="ORF">COPSEC_R16221</name>
</gene>
<dbReference type="Gene3D" id="3.30.160.60">
    <property type="entry name" value="Classic Zinc Finger"/>
    <property type="match status" value="1"/>
</dbReference>
<dbReference type="PANTHER" id="PTHR24381:SF390">
    <property type="entry name" value="ZINC FINGER PROTEIN 37 HOMOLOG"/>
    <property type="match status" value="1"/>
</dbReference>
<dbReference type="Proteomes" id="UP000659062">
    <property type="component" value="Unassembled WGS sequence"/>
</dbReference>
<keyword evidence="6" id="KW-0238">DNA-binding</keyword>
<dbReference type="PROSITE" id="PS00028">
    <property type="entry name" value="ZINC_FINGER_C2H2_1"/>
    <property type="match status" value="1"/>
</dbReference>
<dbReference type="SUPFAM" id="SSF57667">
    <property type="entry name" value="beta-beta-alpha zinc fingers"/>
    <property type="match status" value="1"/>
</dbReference>
<dbReference type="OrthoDB" id="6910977at2759"/>
<dbReference type="Pfam" id="PF00096">
    <property type="entry name" value="zf-C2H2"/>
    <property type="match status" value="1"/>
</dbReference>
<protein>
    <submittedName>
        <fullName evidence="11">ZSC21 protein</fullName>
    </submittedName>
</protein>
<evidence type="ECO:0000256" key="1">
    <source>
        <dbReference type="ARBA" id="ARBA00004123"/>
    </source>
</evidence>
<reference evidence="11" key="1">
    <citation type="submission" date="2019-09" db="EMBL/GenBank/DDBJ databases">
        <title>Bird 10,000 Genomes (B10K) Project - Family phase.</title>
        <authorList>
            <person name="Zhang G."/>
        </authorList>
    </citation>
    <scope>NUCLEOTIDE SEQUENCE</scope>
    <source>
        <strain evidence="11">OUT-0061</strain>
        <tissue evidence="11">Blood</tissue>
    </source>
</reference>
<dbReference type="InterPro" id="IPR013087">
    <property type="entry name" value="Znf_C2H2_type"/>
</dbReference>
<dbReference type="PANTHER" id="PTHR24381">
    <property type="entry name" value="ZINC FINGER PROTEIN"/>
    <property type="match status" value="1"/>
</dbReference>
<accession>A0A851W0E1</accession>
<dbReference type="GO" id="GO:0005634">
    <property type="term" value="C:nucleus"/>
    <property type="evidence" value="ECO:0007669"/>
    <property type="project" value="UniProtKB-SubCell"/>
</dbReference>
<organism evidence="11 12">
    <name type="scientific">Copsychus sechellarum</name>
    <dbReference type="NCBI Taxonomy" id="797021"/>
    <lineage>
        <taxon>Eukaryota</taxon>
        <taxon>Metazoa</taxon>
        <taxon>Chordata</taxon>
        <taxon>Craniata</taxon>
        <taxon>Vertebrata</taxon>
        <taxon>Euteleostomi</taxon>
        <taxon>Archelosauria</taxon>
        <taxon>Archosauria</taxon>
        <taxon>Dinosauria</taxon>
        <taxon>Saurischia</taxon>
        <taxon>Theropoda</taxon>
        <taxon>Coelurosauria</taxon>
        <taxon>Aves</taxon>
        <taxon>Neognathae</taxon>
        <taxon>Neoaves</taxon>
        <taxon>Telluraves</taxon>
        <taxon>Australaves</taxon>
        <taxon>Passeriformes</taxon>
        <taxon>Muscicapidae</taxon>
        <taxon>Copsychus</taxon>
    </lineage>
</organism>
<feature type="non-terminal residue" evidence="11">
    <location>
        <position position="164"/>
    </location>
</feature>
<dbReference type="SMART" id="SM00355">
    <property type="entry name" value="ZnF_C2H2"/>
    <property type="match status" value="1"/>
</dbReference>
<dbReference type="PROSITE" id="PS50157">
    <property type="entry name" value="ZINC_FINGER_C2H2_2"/>
    <property type="match status" value="1"/>
</dbReference>
<feature type="non-terminal residue" evidence="11">
    <location>
        <position position="1"/>
    </location>
</feature>